<name>A0A158L785_9BURK</name>
<dbReference type="Proteomes" id="UP000055019">
    <property type="component" value="Unassembled WGS sequence"/>
</dbReference>
<comment type="caution">
    <text evidence="2">The sequence shown here is derived from an EMBL/GenBank/DDBJ whole genome shotgun (WGS) entry which is preliminary data.</text>
</comment>
<gene>
    <name evidence="2" type="ORF">AWB74_08734</name>
</gene>
<dbReference type="EMBL" id="FCOM02000179">
    <property type="protein sequence ID" value="SAL88791.1"/>
    <property type="molecule type" value="Genomic_DNA"/>
</dbReference>
<accession>A0A158L785</accession>
<evidence type="ECO:0000313" key="2">
    <source>
        <dbReference type="EMBL" id="SAL88791.1"/>
    </source>
</evidence>
<dbReference type="AlphaFoldDB" id="A0A158L785"/>
<dbReference type="RefSeq" id="WP_327363330.1">
    <property type="nucleotide sequence ID" value="NZ_FCOM02000179.1"/>
</dbReference>
<proteinExistence type="predicted"/>
<organism evidence="2 3">
    <name type="scientific">Caballeronia arvi</name>
    <dbReference type="NCBI Taxonomy" id="1777135"/>
    <lineage>
        <taxon>Bacteria</taxon>
        <taxon>Pseudomonadati</taxon>
        <taxon>Pseudomonadota</taxon>
        <taxon>Betaproteobacteria</taxon>
        <taxon>Burkholderiales</taxon>
        <taxon>Burkholderiaceae</taxon>
        <taxon>Caballeronia</taxon>
    </lineage>
</organism>
<evidence type="ECO:0000313" key="3">
    <source>
        <dbReference type="Proteomes" id="UP000055019"/>
    </source>
</evidence>
<protein>
    <submittedName>
        <fullName evidence="2">Transposase</fullName>
    </submittedName>
</protein>
<reference evidence="2" key="1">
    <citation type="submission" date="2016-01" db="EMBL/GenBank/DDBJ databases">
        <authorList>
            <person name="Peeters C."/>
        </authorList>
    </citation>
    <scope>NUCLEOTIDE SEQUENCE [LARGE SCALE GENOMIC DNA]</scope>
    <source>
        <strain evidence="2">LMG 29317</strain>
    </source>
</reference>
<keyword evidence="3" id="KW-1185">Reference proteome</keyword>
<sequence>MSVALLSIDLAKNIFQLHGVDERGHQVLSRRVSRNKLLEAVVCLPCCRIVMEACGGAHYWARRFSAMGHCVQIIAPRFVKPFEKSRKTIATMQRRSSKLHPVRPCATSPSQRPAAGYPIHASDPQPAHA</sequence>
<feature type="region of interest" description="Disordered" evidence="1">
    <location>
        <begin position="90"/>
        <end position="129"/>
    </location>
</feature>
<evidence type="ECO:0000256" key="1">
    <source>
        <dbReference type="SAM" id="MobiDB-lite"/>
    </source>
</evidence>